<keyword evidence="6 7" id="KW-0472">Membrane</keyword>
<comment type="caution">
    <text evidence="9">The sequence shown here is derived from an EMBL/GenBank/DDBJ whole genome shotgun (WGS) entry which is preliminary data.</text>
</comment>
<evidence type="ECO:0000259" key="8">
    <source>
        <dbReference type="PROSITE" id="PS50928"/>
    </source>
</evidence>
<dbReference type="PROSITE" id="PS50928">
    <property type="entry name" value="ABC_TM1"/>
    <property type="match status" value="1"/>
</dbReference>
<feature type="transmembrane region" description="Helical" evidence="7">
    <location>
        <begin position="273"/>
        <end position="294"/>
    </location>
</feature>
<feature type="transmembrane region" description="Helical" evidence="7">
    <location>
        <begin position="42"/>
        <end position="61"/>
    </location>
</feature>
<keyword evidence="10" id="KW-1185">Reference proteome</keyword>
<protein>
    <submittedName>
        <fullName evidence="9">ABC transporter permease</fullName>
    </submittedName>
</protein>
<feature type="transmembrane region" description="Helical" evidence="7">
    <location>
        <begin position="153"/>
        <end position="180"/>
    </location>
</feature>
<dbReference type="CDD" id="cd06261">
    <property type="entry name" value="TM_PBP2"/>
    <property type="match status" value="1"/>
</dbReference>
<dbReference type="AlphaFoldDB" id="A0ABD5UFE3"/>
<comment type="subcellular location">
    <subcellularLocation>
        <location evidence="1 7">Cell membrane</location>
        <topology evidence="1 7">Multi-pass membrane protein</topology>
    </subcellularLocation>
</comment>
<keyword evidence="2 7" id="KW-0813">Transport</keyword>
<feature type="transmembrane region" description="Helical" evidence="7">
    <location>
        <begin position="109"/>
        <end position="133"/>
    </location>
</feature>
<dbReference type="SUPFAM" id="SSF161098">
    <property type="entry name" value="MetI-like"/>
    <property type="match status" value="1"/>
</dbReference>
<dbReference type="Pfam" id="PF00528">
    <property type="entry name" value="BPD_transp_1"/>
    <property type="match status" value="1"/>
</dbReference>
<accession>A0ABD5UFE3</accession>
<dbReference type="GO" id="GO:0005886">
    <property type="term" value="C:plasma membrane"/>
    <property type="evidence" value="ECO:0007669"/>
    <property type="project" value="UniProtKB-SubCell"/>
</dbReference>
<dbReference type="Pfam" id="PF12911">
    <property type="entry name" value="OppC_N"/>
    <property type="match status" value="1"/>
</dbReference>
<dbReference type="Gene3D" id="1.10.3720.10">
    <property type="entry name" value="MetI-like"/>
    <property type="match status" value="1"/>
</dbReference>
<evidence type="ECO:0000256" key="3">
    <source>
        <dbReference type="ARBA" id="ARBA00022475"/>
    </source>
</evidence>
<reference evidence="9 10" key="1">
    <citation type="journal article" date="2019" name="Int. J. Syst. Evol. Microbiol.">
        <title>The Global Catalogue of Microorganisms (GCM) 10K type strain sequencing project: providing services to taxonomists for standard genome sequencing and annotation.</title>
        <authorList>
            <consortium name="The Broad Institute Genomics Platform"/>
            <consortium name="The Broad Institute Genome Sequencing Center for Infectious Disease"/>
            <person name="Wu L."/>
            <person name="Ma J."/>
        </authorList>
    </citation>
    <scope>NUCLEOTIDE SEQUENCE [LARGE SCALE GENOMIC DNA]</scope>
    <source>
        <strain evidence="9 10">Y73</strain>
    </source>
</reference>
<sequence length="310" mass="33984">MGTDSNQANLTNKRTGRSAVERIRERLVSITDVLRQNRLGKVGVGTFTFFLLLGVFGPFLAPYDPTRIHRASDGSALRLAEPSLAHPLGTTNLGRDVASQVIIGARISILVGVLAAFIAVFIGVNIGLISGYFGGWVDDVLMRLTDIAYGLPFLPFVLVLVFLIGPSLWSIAIVISVLLWRSTARVIRSQVLSHKERPYVESARSIGASDARIMYYHIFPNVIPLAFLYGSFSVAWAVIAEASISFLGFGDPTMTSWGQILFNAYSAGAIRIAWWWVIPPGACIMLLVMSVFFIGRALEELTNPELRHSQ</sequence>
<gene>
    <name evidence="9" type="ORF">ACFQEY_03705</name>
</gene>
<keyword evidence="4 7" id="KW-0812">Transmembrane</keyword>
<evidence type="ECO:0000256" key="4">
    <source>
        <dbReference type="ARBA" id="ARBA00022692"/>
    </source>
</evidence>
<evidence type="ECO:0000256" key="2">
    <source>
        <dbReference type="ARBA" id="ARBA00022448"/>
    </source>
</evidence>
<feature type="transmembrane region" description="Helical" evidence="7">
    <location>
        <begin position="222"/>
        <end position="249"/>
    </location>
</feature>
<dbReference type="InterPro" id="IPR025966">
    <property type="entry name" value="OppC_N"/>
</dbReference>
<dbReference type="PANTHER" id="PTHR43386:SF1">
    <property type="entry name" value="D,D-DIPEPTIDE TRANSPORT SYSTEM PERMEASE PROTEIN DDPC-RELATED"/>
    <property type="match status" value="1"/>
</dbReference>
<comment type="similarity">
    <text evidence="7">Belongs to the binding-protein-dependent transport system permease family.</text>
</comment>
<proteinExistence type="inferred from homology"/>
<dbReference type="PANTHER" id="PTHR43386">
    <property type="entry name" value="OLIGOPEPTIDE TRANSPORT SYSTEM PERMEASE PROTEIN APPC"/>
    <property type="match status" value="1"/>
</dbReference>
<dbReference type="InterPro" id="IPR035906">
    <property type="entry name" value="MetI-like_sf"/>
</dbReference>
<keyword evidence="5 7" id="KW-1133">Transmembrane helix</keyword>
<dbReference type="InterPro" id="IPR000515">
    <property type="entry name" value="MetI-like"/>
</dbReference>
<dbReference type="InterPro" id="IPR050366">
    <property type="entry name" value="BP-dependent_transpt_permease"/>
</dbReference>
<dbReference type="EMBL" id="JBHSXI010000001">
    <property type="protein sequence ID" value="MFC6888164.1"/>
    <property type="molecule type" value="Genomic_DNA"/>
</dbReference>
<evidence type="ECO:0000256" key="1">
    <source>
        <dbReference type="ARBA" id="ARBA00004651"/>
    </source>
</evidence>
<name>A0ABD5UFE3_9EURY</name>
<feature type="domain" description="ABC transmembrane type-1" evidence="8">
    <location>
        <begin position="105"/>
        <end position="295"/>
    </location>
</feature>
<dbReference type="RefSeq" id="WP_379764899.1">
    <property type="nucleotide sequence ID" value="NZ_JBHSXI010000001.1"/>
</dbReference>
<evidence type="ECO:0000256" key="5">
    <source>
        <dbReference type="ARBA" id="ARBA00022989"/>
    </source>
</evidence>
<evidence type="ECO:0000256" key="7">
    <source>
        <dbReference type="RuleBase" id="RU363032"/>
    </source>
</evidence>
<evidence type="ECO:0000256" key="6">
    <source>
        <dbReference type="ARBA" id="ARBA00023136"/>
    </source>
</evidence>
<keyword evidence="3" id="KW-1003">Cell membrane</keyword>
<dbReference type="Proteomes" id="UP001596333">
    <property type="component" value="Unassembled WGS sequence"/>
</dbReference>
<organism evidence="9 10">
    <name type="scientific">Halorubrum trueperi</name>
    <dbReference type="NCBI Taxonomy" id="2004704"/>
    <lineage>
        <taxon>Archaea</taxon>
        <taxon>Methanobacteriati</taxon>
        <taxon>Methanobacteriota</taxon>
        <taxon>Stenosarchaea group</taxon>
        <taxon>Halobacteria</taxon>
        <taxon>Halobacteriales</taxon>
        <taxon>Haloferacaceae</taxon>
        <taxon>Halorubrum</taxon>
    </lineage>
</organism>
<evidence type="ECO:0000313" key="10">
    <source>
        <dbReference type="Proteomes" id="UP001596333"/>
    </source>
</evidence>
<evidence type="ECO:0000313" key="9">
    <source>
        <dbReference type="EMBL" id="MFC6888164.1"/>
    </source>
</evidence>